<feature type="domain" description="F-box" evidence="2">
    <location>
        <begin position="28"/>
        <end position="76"/>
    </location>
</feature>
<accession>A0A139AW35</accession>
<proteinExistence type="predicted"/>
<feature type="compositionally biased region" description="Polar residues" evidence="1">
    <location>
        <begin position="433"/>
        <end position="443"/>
    </location>
</feature>
<evidence type="ECO:0000313" key="3">
    <source>
        <dbReference type="EMBL" id="KXS20952.1"/>
    </source>
</evidence>
<name>A0A139AW35_GONPJ</name>
<dbReference type="AlphaFoldDB" id="A0A139AW35"/>
<organism evidence="3 4">
    <name type="scientific">Gonapodya prolifera (strain JEL478)</name>
    <name type="common">Monoblepharis prolifera</name>
    <dbReference type="NCBI Taxonomy" id="1344416"/>
    <lineage>
        <taxon>Eukaryota</taxon>
        <taxon>Fungi</taxon>
        <taxon>Fungi incertae sedis</taxon>
        <taxon>Chytridiomycota</taxon>
        <taxon>Chytridiomycota incertae sedis</taxon>
        <taxon>Monoblepharidomycetes</taxon>
        <taxon>Monoblepharidales</taxon>
        <taxon>Gonapodyaceae</taxon>
        <taxon>Gonapodya</taxon>
    </lineage>
</organism>
<feature type="region of interest" description="Disordered" evidence="1">
    <location>
        <begin position="146"/>
        <end position="165"/>
    </location>
</feature>
<gene>
    <name evidence="3" type="ORF">M427DRAFT_349324</name>
</gene>
<dbReference type="OrthoDB" id="2161165at2759"/>
<feature type="region of interest" description="Disordered" evidence="1">
    <location>
        <begin position="240"/>
        <end position="262"/>
    </location>
</feature>
<dbReference type="EMBL" id="KQ965734">
    <property type="protein sequence ID" value="KXS20952.1"/>
    <property type="molecule type" value="Genomic_DNA"/>
</dbReference>
<reference evidence="3 4" key="1">
    <citation type="journal article" date="2015" name="Genome Biol. Evol.">
        <title>Phylogenomic analyses indicate that early fungi evolved digesting cell walls of algal ancestors of land plants.</title>
        <authorList>
            <person name="Chang Y."/>
            <person name="Wang S."/>
            <person name="Sekimoto S."/>
            <person name="Aerts A.L."/>
            <person name="Choi C."/>
            <person name="Clum A."/>
            <person name="LaButti K.M."/>
            <person name="Lindquist E.A."/>
            <person name="Yee Ngan C."/>
            <person name="Ohm R.A."/>
            <person name="Salamov A.A."/>
            <person name="Grigoriev I.V."/>
            <person name="Spatafora J.W."/>
            <person name="Berbee M.L."/>
        </authorList>
    </citation>
    <scope>NUCLEOTIDE SEQUENCE [LARGE SCALE GENOMIC DNA]</scope>
    <source>
        <strain evidence="3 4">JEL478</strain>
    </source>
</reference>
<feature type="region of interest" description="Disordered" evidence="1">
    <location>
        <begin position="433"/>
        <end position="453"/>
    </location>
</feature>
<keyword evidence="4" id="KW-1185">Reference proteome</keyword>
<evidence type="ECO:0000313" key="4">
    <source>
        <dbReference type="Proteomes" id="UP000070544"/>
    </source>
</evidence>
<dbReference type="Proteomes" id="UP000070544">
    <property type="component" value="Unassembled WGS sequence"/>
</dbReference>
<dbReference type="InterPro" id="IPR001810">
    <property type="entry name" value="F-box_dom"/>
</dbReference>
<feature type="region of interest" description="Disordered" evidence="1">
    <location>
        <begin position="1"/>
        <end position="24"/>
    </location>
</feature>
<protein>
    <recommendedName>
        <fullName evidence="2">F-box domain-containing protein</fullName>
    </recommendedName>
</protein>
<dbReference type="PROSITE" id="PS50181">
    <property type="entry name" value="FBOX"/>
    <property type="match status" value="1"/>
</dbReference>
<sequence length="1014" mass="113643">MRAQSSSTKPSSPEETGATSTAPTLTNTTNIDCMPVEILANIVDYIIKTPVLVGRLSRMNRNMHFLVGGFPLWKDMGLKIKLSPPNPEAKKYKTWFSVVGREGLRLCHWCYSCVPQNDLLRFSLDGLWTKICGNCRAAKWESEKSEHTSAKELEGGGDQANGILVGADRDRDSGGVINKGEAKRLLMLTDSDLAKLTHVEHGTQPAWNRRNVQHLFKFKEVREMARRRWGGDEGIKIRREQVAESQRSRESAQEARNEERREELRTYITSHAFEKVSEVQALSPSLANENSYEADAPLTTEEWKFIENDQAFTRCWSAVLGDRECFAPTSTLRGAKKKQKESSEGSSQKRMRRSSQWWNSASPTLIQQTIYRLYSSIFRLRLLSSHLKSAGFENGALEPIVLCSAGPHVRALVGQRPSNEGKMPEEMLADQWSEQESRGQAVTSPPPVEASGTNLSQTYEKAVQQLDLAGLTARIVRAVTRATRLIDKVCEASKGYANVEAISIALGNVARKWLWTDDAGADSNGALDVLVEQIAMYKFICRSQREPSVSYTADEIAKETQDAIDKQLDVDLTHTVEFYVDRKVQKDDLSTPWKNDANEPWCKGLENPPDFFAELDADLTKDEVLASLESIITALNRGRGYWYGGKWREAPLDGSSNTVPRALWTKIDAQMQHQVLELMRSKLMCAISTVWQPSSYYGTLKNPLKGIFAIQEVCDPLIFPCDKVLEAFGKTDHSGPNKPSHHGIAWYLRQLPQAFSTILQTELAKTWKDYVSMEKEMAASELFKSAHGFVDGIVRDALARVVQLEEIVRHVLDGLSRSHLAPKEMPLWNDILPEQAKTHALLTHIFASLLRAQIDGSSTEKGSKAPPASFCILARQIDLPNTRLREEAARMRQQVGVAATCSTVASLGSLECCLLAVRGLSPSVLQKLAQPLSHPPEDVKMLLIRECVGETVRARSVNELEQWGSSWTSGSSTAPFWKRLNGITRMDYIEVMLECKFEVVVKRVQYWQSLKKPK</sequence>
<dbReference type="CDD" id="cd21075">
    <property type="entry name" value="DBD_XPA-like"/>
    <property type="match status" value="1"/>
</dbReference>
<evidence type="ECO:0000259" key="2">
    <source>
        <dbReference type="PROSITE" id="PS50181"/>
    </source>
</evidence>
<feature type="region of interest" description="Disordered" evidence="1">
    <location>
        <begin position="331"/>
        <end position="355"/>
    </location>
</feature>
<evidence type="ECO:0000256" key="1">
    <source>
        <dbReference type="SAM" id="MobiDB-lite"/>
    </source>
</evidence>